<evidence type="ECO:0000313" key="2">
    <source>
        <dbReference type="EMBL" id="MRX08163.1"/>
    </source>
</evidence>
<feature type="signal peptide" evidence="1">
    <location>
        <begin position="1"/>
        <end position="22"/>
    </location>
</feature>
<dbReference type="PANTHER" id="PTHR30451">
    <property type="entry name" value="OUTER MEMBRANE USHER PROTEIN"/>
    <property type="match status" value="1"/>
</dbReference>
<reference evidence="2 3" key="1">
    <citation type="submission" date="2019-11" db="EMBL/GenBank/DDBJ databases">
        <title>Novel species isolated from a subtropical stream in China.</title>
        <authorList>
            <person name="Lu H."/>
        </authorList>
    </citation>
    <scope>NUCLEOTIDE SEQUENCE [LARGE SCALE GENOMIC DNA]</scope>
    <source>
        <strain evidence="2 3">FT25W</strain>
    </source>
</reference>
<dbReference type="InterPro" id="IPR000015">
    <property type="entry name" value="Fimb_usher"/>
</dbReference>
<sequence length="773" mass="82222">MRRRFPWWWLLAWWLVMGGALAQTPAAPPPQDEELFLEVSLNGEATGLILRFTRGSSSGLRSAVQNLRDLDLEPKLFGVEGRQEFDLDQIKGLSYTYDPARQAIALRVDDALRAPIAYSARTVRKPAAATVTPGAIINYDAYTRLGQDRSTSISNEVRYFNAGGVFSSTGVFNYSHQLRQFVRFDSAWVHSDPDTLETWQVGDLISSSLTWTRSLRMGGVQWRRSFDLRPDLLTFPAATLGGSAVVPSAVSLYVDGVRQVDTAVPSGPFVINQVAGINGAGQATLVTRDANGRAVSTTVPLYVDTRLLATGLTDYSIELGVLRRNYTTESFSYARTPAVSASLRRGLSDTFTLEAHGEAGRGVLNGGGGMLWRMGQAGVLTGSLAASGGGSGASNHRGGQAALGYQYLSTRFSVDLQSQRATANYSDLGTAEGAPVVRASDRINFNLALFGGQGVGISAISQRVPLVAPARVMALNYSATLGLGLYLSVSAFRDLRDEKARGVFFSVSGSFGDRISANISRSRQNDVRSTTTTLARSADYSGGFGWGLQSVNTNGAPLRQAQLTYLGNYGQATAYTFDTGSSRSTSLDLNGALVLMDGSVHAARQVGAGFALVSTDGVSGVPVLQENQVIGRTSGSGYLLVPNLSPYLQNQLGIDTTRLPLDARVASSSQTVVPARQSGVLVRFPVETYEAASVVLNDADGKPLPVGTPVRHLESGGDSVVGFDGVAFVDHLQALNHVQATVNGVTCVAEFSYAPVKGNAMGTMGPFVCRSVQ</sequence>
<dbReference type="Gene3D" id="2.60.40.2610">
    <property type="entry name" value="Outer membrane usher protein FimD, plug domain"/>
    <property type="match status" value="1"/>
</dbReference>
<dbReference type="RefSeq" id="WP_154363851.1">
    <property type="nucleotide sequence ID" value="NZ_WKJM01000006.1"/>
</dbReference>
<comment type="caution">
    <text evidence="2">The sequence shown here is derived from an EMBL/GenBank/DDBJ whole genome shotgun (WGS) entry which is preliminary data.</text>
</comment>
<dbReference type="EMBL" id="WKJM01000006">
    <property type="protein sequence ID" value="MRX08163.1"/>
    <property type="molecule type" value="Genomic_DNA"/>
</dbReference>
<dbReference type="Gene3D" id="2.60.40.3110">
    <property type="match status" value="1"/>
</dbReference>
<feature type="chain" id="PRO_5026713324" evidence="1">
    <location>
        <begin position="23"/>
        <end position="773"/>
    </location>
</feature>
<dbReference type="InterPro" id="IPR042186">
    <property type="entry name" value="FimD_plug_dom"/>
</dbReference>
<dbReference type="GO" id="GO:0015473">
    <property type="term" value="F:fimbrial usher porin activity"/>
    <property type="evidence" value="ECO:0007669"/>
    <property type="project" value="InterPro"/>
</dbReference>
<dbReference type="Pfam" id="PF00577">
    <property type="entry name" value="Usher"/>
    <property type="match status" value="1"/>
</dbReference>
<organism evidence="2 3">
    <name type="scientific">Duganella alba</name>
    <dbReference type="NCBI Taxonomy" id="2666081"/>
    <lineage>
        <taxon>Bacteria</taxon>
        <taxon>Pseudomonadati</taxon>
        <taxon>Pseudomonadota</taxon>
        <taxon>Betaproteobacteria</taxon>
        <taxon>Burkholderiales</taxon>
        <taxon>Oxalobacteraceae</taxon>
        <taxon>Telluria group</taxon>
        <taxon>Duganella</taxon>
    </lineage>
</organism>
<protein>
    <submittedName>
        <fullName evidence="2">Fimbria/pilus outer membrane usher protein</fullName>
    </submittedName>
</protein>
<dbReference type="GO" id="GO:0009297">
    <property type="term" value="P:pilus assembly"/>
    <property type="evidence" value="ECO:0007669"/>
    <property type="project" value="InterPro"/>
</dbReference>
<dbReference type="AlphaFoldDB" id="A0A6L5QEJ2"/>
<evidence type="ECO:0000256" key="1">
    <source>
        <dbReference type="SAM" id="SignalP"/>
    </source>
</evidence>
<dbReference type="PANTHER" id="PTHR30451:SF5">
    <property type="entry name" value="SLR0019 PROTEIN"/>
    <property type="match status" value="1"/>
</dbReference>
<dbReference type="GO" id="GO:0009279">
    <property type="term" value="C:cell outer membrane"/>
    <property type="evidence" value="ECO:0007669"/>
    <property type="project" value="TreeGrafter"/>
</dbReference>
<gene>
    <name evidence="2" type="ORF">GJ697_09990</name>
</gene>
<proteinExistence type="predicted"/>
<evidence type="ECO:0000313" key="3">
    <source>
        <dbReference type="Proteomes" id="UP000481037"/>
    </source>
</evidence>
<keyword evidence="3" id="KW-1185">Reference proteome</keyword>
<keyword evidence="1" id="KW-0732">Signal</keyword>
<name>A0A6L5QEJ2_9BURK</name>
<dbReference type="Proteomes" id="UP000481037">
    <property type="component" value="Unassembled WGS sequence"/>
</dbReference>
<accession>A0A6L5QEJ2</accession>